<dbReference type="GO" id="GO:0016491">
    <property type="term" value="F:oxidoreductase activity"/>
    <property type="evidence" value="ECO:0007669"/>
    <property type="project" value="UniProtKB-KW"/>
</dbReference>
<dbReference type="SUPFAM" id="SSF48179">
    <property type="entry name" value="6-phosphogluconate dehydrogenase C-terminal domain-like"/>
    <property type="match status" value="1"/>
</dbReference>
<dbReference type="GO" id="GO:0051287">
    <property type="term" value="F:NAD binding"/>
    <property type="evidence" value="ECO:0007669"/>
    <property type="project" value="InterPro"/>
</dbReference>
<evidence type="ECO:0000256" key="3">
    <source>
        <dbReference type="ARBA" id="ARBA00023027"/>
    </source>
</evidence>
<keyword evidence="3" id="KW-0520">NAD</keyword>
<dbReference type="InterPro" id="IPR008927">
    <property type="entry name" value="6-PGluconate_DH-like_C_sf"/>
</dbReference>
<dbReference type="InterPro" id="IPR015815">
    <property type="entry name" value="HIBADH-related"/>
</dbReference>
<organism evidence="7 8">
    <name type="scientific">Brooklawnia propionicigenes</name>
    <dbReference type="NCBI Taxonomy" id="3041175"/>
    <lineage>
        <taxon>Bacteria</taxon>
        <taxon>Bacillati</taxon>
        <taxon>Actinomycetota</taxon>
        <taxon>Actinomycetes</taxon>
        <taxon>Propionibacteriales</taxon>
        <taxon>Propionibacteriaceae</taxon>
        <taxon>Brooklawnia</taxon>
    </lineage>
</organism>
<name>A0AAN0KBJ7_9ACTN</name>
<dbReference type="Pfam" id="PF03446">
    <property type="entry name" value="NAD_binding_2"/>
    <property type="match status" value="1"/>
</dbReference>
<dbReference type="Pfam" id="PF14833">
    <property type="entry name" value="NAD_binding_11"/>
    <property type="match status" value="1"/>
</dbReference>
<proteinExistence type="inferred from homology"/>
<dbReference type="InterPro" id="IPR029154">
    <property type="entry name" value="HIBADH-like_NADP-bd"/>
</dbReference>
<dbReference type="GO" id="GO:0050661">
    <property type="term" value="F:NADP binding"/>
    <property type="evidence" value="ECO:0007669"/>
    <property type="project" value="InterPro"/>
</dbReference>
<dbReference type="InterPro" id="IPR006115">
    <property type="entry name" value="6PGDH_NADP-bd"/>
</dbReference>
<dbReference type="PANTHER" id="PTHR43060">
    <property type="entry name" value="3-HYDROXYISOBUTYRATE DEHYDROGENASE-LIKE 1, MITOCHONDRIAL-RELATED"/>
    <property type="match status" value="1"/>
</dbReference>
<sequence length="297" mass="30274">MGMTTSRVALLGPGKMGAPMGHQLIAAGHQLTVWARREASAAALTAEGAVFEATPRIIGQTCDVIIDMLQDLTQLAPLLDGPDGLLAGIETPTVLVVSSTVAPGDVRELARRVAVATEDLLQVVDAPVSGGEAGAKAGTLSIMVGGDDEPAAKAIEVLKACGTPVHCGPLGAGEVVKACNQMIVGVTMAALAEAALLAEGAGVDVALMYSMLAKGWGGSAVLNAKHAKVEQRDYSNTGAAKFMVKDLKIALGEAAASSRTLPISSKALQIYQGLTEAGLGDDDLAVVHKYLEQITAE</sequence>
<evidence type="ECO:0000256" key="2">
    <source>
        <dbReference type="ARBA" id="ARBA00023002"/>
    </source>
</evidence>
<dbReference type="AlphaFoldDB" id="A0AAN0KBJ7"/>
<dbReference type="KEGG" id="broo:brsh051_13410"/>
<reference evidence="7" key="1">
    <citation type="journal article" date="2024" name="Int. J. Syst. Evol. Microbiol.">
        <title>Brooklawnia propionicigenes sp. nov., a facultatively anaerobic, propionate-producing bacterium isolated from a methanogenic reactor treating waste from cattle farms.</title>
        <authorList>
            <person name="Akita Y."/>
            <person name="Ueki A."/>
            <person name="Tonouchi A."/>
            <person name="Sugawara Y."/>
            <person name="Honma S."/>
            <person name="Kaku N."/>
            <person name="Ueki K."/>
        </authorList>
    </citation>
    <scope>NUCLEOTIDE SEQUENCE</scope>
    <source>
        <strain evidence="7">SH051</strain>
    </source>
</reference>
<feature type="domain" description="3-hydroxyisobutyrate dehydrogenase-like NAD-binding" evidence="6">
    <location>
        <begin position="171"/>
        <end position="289"/>
    </location>
</feature>
<dbReference type="SUPFAM" id="SSF51735">
    <property type="entry name" value="NAD(P)-binding Rossmann-fold domains"/>
    <property type="match status" value="1"/>
</dbReference>
<accession>A0AAN0KBJ7</accession>
<feature type="active site" evidence="4">
    <location>
        <position position="177"/>
    </location>
</feature>
<evidence type="ECO:0000259" key="5">
    <source>
        <dbReference type="Pfam" id="PF03446"/>
    </source>
</evidence>
<dbReference type="Proteomes" id="UP001431656">
    <property type="component" value="Chromosome"/>
</dbReference>
<keyword evidence="8" id="KW-1185">Reference proteome</keyword>
<dbReference type="PANTHER" id="PTHR43060:SF15">
    <property type="entry name" value="3-HYDROXYISOBUTYRATE DEHYDROGENASE-LIKE 1, MITOCHONDRIAL-RELATED"/>
    <property type="match status" value="1"/>
</dbReference>
<dbReference type="InterPro" id="IPR036291">
    <property type="entry name" value="NAD(P)-bd_dom_sf"/>
</dbReference>
<evidence type="ECO:0000256" key="4">
    <source>
        <dbReference type="PIRSR" id="PIRSR000103-1"/>
    </source>
</evidence>
<feature type="domain" description="6-phosphogluconate dehydrogenase NADP-binding" evidence="5">
    <location>
        <begin position="8"/>
        <end position="167"/>
    </location>
</feature>
<keyword evidence="2" id="KW-0560">Oxidoreductase</keyword>
<dbReference type="InterPro" id="IPR013328">
    <property type="entry name" value="6PGD_dom2"/>
</dbReference>
<evidence type="ECO:0000256" key="1">
    <source>
        <dbReference type="ARBA" id="ARBA00009080"/>
    </source>
</evidence>
<evidence type="ECO:0000313" key="8">
    <source>
        <dbReference type="Proteomes" id="UP001431656"/>
    </source>
</evidence>
<gene>
    <name evidence="7" type="primary">garR</name>
    <name evidence="7" type="ORF">brsh051_13410</name>
</gene>
<comment type="similarity">
    <text evidence="1">Belongs to the HIBADH-related family.</text>
</comment>
<dbReference type="EMBL" id="AP028056">
    <property type="protein sequence ID" value="BEH02060.1"/>
    <property type="molecule type" value="Genomic_DNA"/>
</dbReference>
<protein>
    <submittedName>
        <fullName evidence="7">2-hydroxy-3-oxopropionate reductase</fullName>
    </submittedName>
</protein>
<evidence type="ECO:0000259" key="6">
    <source>
        <dbReference type="Pfam" id="PF14833"/>
    </source>
</evidence>
<dbReference type="Gene3D" id="3.40.50.720">
    <property type="entry name" value="NAD(P)-binding Rossmann-like Domain"/>
    <property type="match status" value="1"/>
</dbReference>
<dbReference type="PIRSF" id="PIRSF000103">
    <property type="entry name" value="HIBADH"/>
    <property type="match status" value="1"/>
</dbReference>
<evidence type="ECO:0000313" key="7">
    <source>
        <dbReference type="EMBL" id="BEH02060.1"/>
    </source>
</evidence>
<dbReference type="Gene3D" id="1.10.1040.10">
    <property type="entry name" value="N-(1-d-carboxylethyl)-l-norvaline Dehydrogenase, domain 2"/>
    <property type="match status" value="1"/>
</dbReference>